<feature type="compositionally biased region" description="Basic and acidic residues" evidence="1">
    <location>
        <begin position="429"/>
        <end position="485"/>
    </location>
</feature>
<feature type="region of interest" description="Disordered" evidence="1">
    <location>
        <begin position="326"/>
        <end position="357"/>
    </location>
</feature>
<feature type="compositionally biased region" description="Basic residues" evidence="1">
    <location>
        <begin position="514"/>
        <end position="535"/>
    </location>
</feature>
<dbReference type="EMBL" id="KI963965">
    <property type="protein sequence ID" value="EUC46536.1"/>
    <property type="molecule type" value="Genomic_DNA"/>
</dbReference>
<evidence type="ECO:0000313" key="3">
    <source>
        <dbReference type="Proteomes" id="UP000054032"/>
    </source>
</evidence>
<dbReference type="RefSeq" id="XP_007686946.1">
    <property type="nucleotide sequence ID" value="XM_007688756.1"/>
</dbReference>
<evidence type="ECO:0000256" key="1">
    <source>
        <dbReference type="SAM" id="MobiDB-lite"/>
    </source>
</evidence>
<gene>
    <name evidence="2" type="ORF">COCMIDRAFT_4438</name>
</gene>
<name>W6ZS59_COCMI</name>
<accession>W6ZS59</accession>
<dbReference type="AlphaFoldDB" id="W6ZS59"/>
<dbReference type="STRING" id="930090.W6ZS59"/>
<feature type="region of interest" description="Disordered" evidence="1">
    <location>
        <begin position="420"/>
        <end position="564"/>
    </location>
</feature>
<feature type="compositionally biased region" description="Polar residues" evidence="1">
    <location>
        <begin position="326"/>
        <end position="345"/>
    </location>
</feature>
<dbReference type="OrthoDB" id="3693838at2759"/>
<sequence>MDIDLEEDYCSWPTVCKSESKPATQQTIDTPTQRIVTYRDTGVQCLPPSDTDAFKTIYNREPNQDDLVKETVTEAIAHYTAGVGSGPYETIASTPFLAPILVETGKTYSDASFQTMTTKDCNTSIAQAKIKSWDLAAKQRPVAAGAGYKIWCENKVDKTVHAEQCPIRIRIDDGKVIDTDAHEIMLPNIYGKKIGSAATSSENESAVVWSRTCPRTRINPDASPDLNRIPSLEPGSSVKICQPWVPEQLADTDSAMDIDEPEVPRPSRWDKFPNPYTAWLERHGHSEHVTTARPVAGGHNMCQDLTGAQNTTALMDVDQPLGASDFNTNRNTNIDEVPSTNLSSHRTSEPYPSAHNHEHNRYHVSEHSNGNLTVLLDATVEDYITRLRNEREANPNTPDVGFLEYVMHIRAIKAANTAAQETQYNAAQPEHRLRQPAYEDRHQYQDREHRSQYRAHEERSQYRAHGDDSKYGDHEHCPQYQDEHHSHHRAHDARFEYQDHSHHSEHRAHDHDHSHHHHPHGHGHSHGHGHGHGSQHHAYEHRYHHQDYSTHPSLNYDEEDSSANHEEHYIDPYIHTRQLHNAQRVAVDQVRRAATPRRSTPRRRARR</sequence>
<reference evidence="2 3" key="1">
    <citation type="journal article" date="2013" name="PLoS Genet.">
        <title>Comparative genome structure, secondary metabolite, and effector coding capacity across Cochliobolus pathogens.</title>
        <authorList>
            <person name="Condon B.J."/>
            <person name="Leng Y."/>
            <person name="Wu D."/>
            <person name="Bushley K.E."/>
            <person name="Ohm R.A."/>
            <person name="Otillar R."/>
            <person name="Martin J."/>
            <person name="Schackwitz W."/>
            <person name="Grimwood J."/>
            <person name="MohdZainudin N."/>
            <person name="Xue C."/>
            <person name="Wang R."/>
            <person name="Manning V.A."/>
            <person name="Dhillon B."/>
            <person name="Tu Z.J."/>
            <person name="Steffenson B.J."/>
            <person name="Salamov A."/>
            <person name="Sun H."/>
            <person name="Lowry S."/>
            <person name="LaButti K."/>
            <person name="Han J."/>
            <person name="Copeland A."/>
            <person name="Lindquist E."/>
            <person name="Barry K."/>
            <person name="Schmutz J."/>
            <person name="Baker S.E."/>
            <person name="Ciuffetti L.M."/>
            <person name="Grigoriev I.V."/>
            <person name="Zhong S."/>
            <person name="Turgeon B.G."/>
        </authorList>
    </citation>
    <scope>NUCLEOTIDE SEQUENCE [LARGE SCALE GENOMIC DNA]</scope>
    <source>
        <strain evidence="2 3">ATCC 44560</strain>
    </source>
</reference>
<dbReference type="HOGENOM" id="CLU_449751_0_0_1"/>
<feature type="compositionally biased region" description="Basic and acidic residues" evidence="1">
    <location>
        <begin position="492"/>
        <end position="513"/>
    </location>
</feature>
<organism evidence="2 3">
    <name type="scientific">Bipolaris oryzae ATCC 44560</name>
    <dbReference type="NCBI Taxonomy" id="930090"/>
    <lineage>
        <taxon>Eukaryota</taxon>
        <taxon>Fungi</taxon>
        <taxon>Dikarya</taxon>
        <taxon>Ascomycota</taxon>
        <taxon>Pezizomycotina</taxon>
        <taxon>Dothideomycetes</taxon>
        <taxon>Pleosporomycetidae</taxon>
        <taxon>Pleosporales</taxon>
        <taxon>Pleosporineae</taxon>
        <taxon>Pleosporaceae</taxon>
        <taxon>Bipolaris</taxon>
    </lineage>
</organism>
<feature type="region of interest" description="Disordered" evidence="1">
    <location>
        <begin position="586"/>
        <end position="607"/>
    </location>
</feature>
<dbReference type="GeneID" id="19124236"/>
<protein>
    <submittedName>
        <fullName evidence="2">Uncharacterized protein</fullName>
    </submittedName>
</protein>
<feature type="compositionally biased region" description="Basic and acidic residues" evidence="1">
    <location>
        <begin position="537"/>
        <end position="548"/>
    </location>
</feature>
<keyword evidence="3" id="KW-1185">Reference proteome</keyword>
<dbReference type="eggNOG" id="ENOG502QYFK">
    <property type="taxonomic scope" value="Eukaryota"/>
</dbReference>
<dbReference type="KEGG" id="bor:COCMIDRAFT_4438"/>
<dbReference type="Proteomes" id="UP000054032">
    <property type="component" value="Unassembled WGS sequence"/>
</dbReference>
<evidence type="ECO:0000313" key="2">
    <source>
        <dbReference type="EMBL" id="EUC46536.1"/>
    </source>
</evidence>
<proteinExistence type="predicted"/>